<accession>A0A0E0AF11</accession>
<protein>
    <submittedName>
        <fullName evidence="1">Uncharacterized protein</fullName>
    </submittedName>
</protein>
<name>A0A0E0AF11_9ORYZ</name>
<proteinExistence type="predicted"/>
<evidence type="ECO:0000313" key="1">
    <source>
        <dbReference type="EnsemblPlants" id="OGLUM07G00500.1"/>
    </source>
</evidence>
<organism evidence="1">
    <name type="scientific">Oryza glumipatula</name>
    <dbReference type="NCBI Taxonomy" id="40148"/>
    <lineage>
        <taxon>Eukaryota</taxon>
        <taxon>Viridiplantae</taxon>
        <taxon>Streptophyta</taxon>
        <taxon>Embryophyta</taxon>
        <taxon>Tracheophyta</taxon>
        <taxon>Spermatophyta</taxon>
        <taxon>Magnoliopsida</taxon>
        <taxon>Liliopsida</taxon>
        <taxon>Poales</taxon>
        <taxon>Poaceae</taxon>
        <taxon>BOP clade</taxon>
        <taxon>Oryzoideae</taxon>
        <taxon>Oryzeae</taxon>
        <taxon>Oryzinae</taxon>
        <taxon>Oryza</taxon>
    </lineage>
</organism>
<reference evidence="1" key="2">
    <citation type="submission" date="2018-05" db="EMBL/GenBank/DDBJ databases">
        <title>OgluRS3 (Oryza glumaepatula Reference Sequence Version 3).</title>
        <authorList>
            <person name="Zhang J."/>
            <person name="Kudrna D."/>
            <person name="Lee S."/>
            <person name="Talag J."/>
            <person name="Welchert J."/>
            <person name="Wing R.A."/>
        </authorList>
    </citation>
    <scope>NUCLEOTIDE SEQUENCE [LARGE SCALE GENOMIC DNA]</scope>
</reference>
<keyword evidence="2" id="KW-1185">Reference proteome</keyword>
<dbReference type="HOGENOM" id="CLU_2389764_0_0_1"/>
<dbReference type="EnsemblPlants" id="OGLUM07G00500.1">
    <property type="protein sequence ID" value="OGLUM07G00500.1"/>
    <property type="gene ID" value="OGLUM07G00500"/>
</dbReference>
<sequence>MAVGRWEAKVRQWRPEAARPAPGPVGWGWPEVVGRTVGTGKASVMESLRTTVGATKHSGGPVAAAALGAAVARAAPVGVGDPWGGDSSRWRRRQ</sequence>
<dbReference type="AlphaFoldDB" id="A0A0E0AF11"/>
<dbReference type="Gramene" id="OGLUM07G00500.1">
    <property type="protein sequence ID" value="OGLUM07G00500.1"/>
    <property type="gene ID" value="OGLUM07G00500"/>
</dbReference>
<evidence type="ECO:0000313" key="2">
    <source>
        <dbReference type="Proteomes" id="UP000026961"/>
    </source>
</evidence>
<reference evidence="1" key="1">
    <citation type="submission" date="2015-04" db="UniProtKB">
        <authorList>
            <consortium name="EnsemblPlants"/>
        </authorList>
    </citation>
    <scope>IDENTIFICATION</scope>
</reference>
<dbReference type="Proteomes" id="UP000026961">
    <property type="component" value="Chromosome 7"/>
</dbReference>